<dbReference type="AlphaFoldDB" id="A0A1Q9ET34"/>
<name>A0A1Q9ET34_SYMMI</name>
<feature type="compositionally biased region" description="Acidic residues" evidence="1">
    <location>
        <begin position="48"/>
        <end position="65"/>
    </location>
</feature>
<proteinExistence type="predicted"/>
<evidence type="ECO:0000256" key="1">
    <source>
        <dbReference type="SAM" id="MobiDB-lite"/>
    </source>
</evidence>
<feature type="region of interest" description="Disordered" evidence="1">
    <location>
        <begin position="40"/>
        <end position="74"/>
    </location>
</feature>
<comment type="caution">
    <text evidence="2">The sequence shown here is derived from an EMBL/GenBank/DDBJ whole genome shotgun (WGS) entry which is preliminary data.</text>
</comment>
<evidence type="ECO:0000313" key="2">
    <source>
        <dbReference type="EMBL" id="OLQ10588.1"/>
    </source>
</evidence>
<dbReference type="EMBL" id="LSRX01000075">
    <property type="protein sequence ID" value="OLQ10588.1"/>
    <property type="molecule type" value="Genomic_DNA"/>
</dbReference>
<sequence>MDRMDHAERAPARNWRVDMLVEEVGKISSLDRASRTVSLIAAASGQEQEQEQEEEQELEQEDQEEQGGPAPAPWKRAKLRGWVIIGDLEGGNITKVPGPSPSQVQPAAAVAVAAAAAAAAETAVQVFRGMLVILYTAAQVIRAMSSVDNRISNHGSLAICNIASFLCYPGLMLACGYSSA</sequence>
<organism evidence="2 3">
    <name type="scientific">Symbiodinium microadriaticum</name>
    <name type="common">Dinoflagellate</name>
    <name type="synonym">Zooxanthella microadriatica</name>
    <dbReference type="NCBI Taxonomy" id="2951"/>
    <lineage>
        <taxon>Eukaryota</taxon>
        <taxon>Sar</taxon>
        <taxon>Alveolata</taxon>
        <taxon>Dinophyceae</taxon>
        <taxon>Suessiales</taxon>
        <taxon>Symbiodiniaceae</taxon>
        <taxon>Symbiodinium</taxon>
    </lineage>
</organism>
<reference evidence="2 3" key="1">
    <citation type="submission" date="2016-02" db="EMBL/GenBank/DDBJ databases">
        <title>Genome analysis of coral dinoflagellate symbionts highlights evolutionary adaptations to a symbiotic lifestyle.</title>
        <authorList>
            <person name="Aranda M."/>
            <person name="Li Y."/>
            <person name="Liew Y.J."/>
            <person name="Baumgarten S."/>
            <person name="Simakov O."/>
            <person name="Wilson M."/>
            <person name="Piel J."/>
            <person name="Ashoor H."/>
            <person name="Bougouffa S."/>
            <person name="Bajic V.B."/>
            <person name="Ryu T."/>
            <person name="Ravasi T."/>
            <person name="Bayer T."/>
            <person name="Micklem G."/>
            <person name="Kim H."/>
            <person name="Bhak J."/>
            <person name="Lajeunesse T.C."/>
            <person name="Voolstra C.R."/>
        </authorList>
    </citation>
    <scope>NUCLEOTIDE SEQUENCE [LARGE SCALE GENOMIC DNA]</scope>
    <source>
        <strain evidence="2 3">CCMP2467</strain>
    </source>
</reference>
<gene>
    <name evidence="2" type="ORF">AK812_SmicGene5646</name>
</gene>
<dbReference type="Proteomes" id="UP000186817">
    <property type="component" value="Unassembled WGS sequence"/>
</dbReference>
<evidence type="ECO:0000313" key="3">
    <source>
        <dbReference type="Proteomes" id="UP000186817"/>
    </source>
</evidence>
<accession>A0A1Q9ET34</accession>
<protein>
    <submittedName>
        <fullName evidence="2">Uncharacterized protein</fullName>
    </submittedName>
</protein>
<keyword evidence="3" id="KW-1185">Reference proteome</keyword>